<protein>
    <submittedName>
        <fullName evidence="1">Helix-turn-helix domain-containing protein</fullName>
    </submittedName>
</protein>
<gene>
    <name evidence="1" type="ORF">MX635_08400</name>
</gene>
<sequence length="95" mass="11064">MSTTIEELVKPLFDQWLEEKLPEIRTEIRNDLGAKAQQTLFNQTEMAEKQNVSVTTFVKWRKKGLKPEPNPTGKLLFDLNKVNEWLEKNSCSKTI</sequence>
<dbReference type="SUPFAM" id="SSF46955">
    <property type="entry name" value="Putative DNA-binding domain"/>
    <property type="match status" value="1"/>
</dbReference>
<accession>A0AAW8RBH1</accession>
<proteinExistence type="predicted"/>
<dbReference type="InterPro" id="IPR009061">
    <property type="entry name" value="DNA-bd_dom_put_sf"/>
</dbReference>
<dbReference type="AlphaFoldDB" id="A0AAW8RBH1"/>
<evidence type="ECO:0000313" key="2">
    <source>
        <dbReference type="Proteomes" id="UP001249945"/>
    </source>
</evidence>
<dbReference type="EMBL" id="JALRMR010000009">
    <property type="protein sequence ID" value="MDT1974407.1"/>
    <property type="molecule type" value="Genomic_DNA"/>
</dbReference>
<dbReference type="RefSeq" id="WP_311780528.1">
    <property type="nucleotide sequence ID" value="NZ_JALRMR010000009.1"/>
</dbReference>
<comment type="caution">
    <text evidence="1">The sequence shown here is derived from an EMBL/GenBank/DDBJ whole genome shotgun (WGS) entry which is preliminary data.</text>
</comment>
<dbReference type="InterPro" id="IPR036388">
    <property type="entry name" value="WH-like_DNA-bd_sf"/>
</dbReference>
<dbReference type="Proteomes" id="UP001249945">
    <property type="component" value="Unassembled WGS sequence"/>
</dbReference>
<dbReference type="Gene3D" id="1.10.10.10">
    <property type="entry name" value="Winged helix-like DNA-binding domain superfamily/Winged helix DNA-binding domain"/>
    <property type="match status" value="1"/>
</dbReference>
<evidence type="ECO:0000313" key="1">
    <source>
        <dbReference type="EMBL" id="MDT1974407.1"/>
    </source>
</evidence>
<organism evidence="1 2">
    <name type="scientific">Carnobacterium divergens</name>
    <name type="common">Lactobacillus divergens</name>
    <dbReference type="NCBI Taxonomy" id="2748"/>
    <lineage>
        <taxon>Bacteria</taxon>
        <taxon>Bacillati</taxon>
        <taxon>Bacillota</taxon>
        <taxon>Bacilli</taxon>
        <taxon>Lactobacillales</taxon>
        <taxon>Carnobacteriaceae</taxon>
        <taxon>Carnobacterium</taxon>
    </lineage>
</organism>
<reference evidence="1" key="1">
    <citation type="submission" date="2022-04" db="EMBL/GenBank/DDBJ databases">
        <title>Draft genome sequences of lactic acid bacteria (LAB) strains involved in meat spoilage.</title>
        <authorList>
            <person name="Palevich N."/>
        </authorList>
    </citation>
    <scope>NUCLEOTIDE SEQUENCE</scope>
    <source>
        <strain evidence="1">9-14</strain>
    </source>
</reference>
<name>A0AAW8RBH1_CARDV</name>